<dbReference type="AlphaFoldDB" id="A0A1M6LFR0"/>
<gene>
    <name evidence="1" type="ORF">SAMN04487911_13120</name>
</gene>
<dbReference type="Proteomes" id="UP000184231">
    <property type="component" value="Unassembled WGS sequence"/>
</dbReference>
<proteinExistence type="predicted"/>
<name>A0A1M6LFR0_9FLAO</name>
<evidence type="ECO:0000313" key="1">
    <source>
        <dbReference type="EMBL" id="SHJ69986.1"/>
    </source>
</evidence>
<dbReference type="STRING" id="558155.SAMN04487911_13120"/>
<accession>A0A1M6LFR0</accession>
<sequence>MATYKCVSCGLTRNDSLISKFTTPPMCVISHPTAAMTSHSWAKIANEDYY</sequence>
<dbReference type="EMBL" id="FQYX01000031">
    <property type="protein sequence ID" value="SHJ69986.1"/>
    <property type="molecule type" value="Genomic_DNA"/>
</dbReference>
<organism evidence="1 2">
    <name type="scientific">Arenibacter nanhaiticus</name>
    <dbReference type="NCBI Taxonomy" id="558155"/>
    <lineage>
        <taxon>Bacteria</taxon>
        <taxon>Pseudomonadati</taxon>
        <taxon>Bacteroidota</taxon>
        <taxon>Flavobacteriia</taxon>
        <taxon>Flavobacteriales</taxon>
        <taxon>Flavobacteriaceae</taxon>
        <taxon>Arenibacter</taxon>
    </lineage>
</organism>
<dbReference type="RefSeq" id="WP_178338898.1">
    <property type="nucleotide sequence ID" value="NZ_FQYX01000031.1"/>
</dbReference>
<reference evidence="1 2" key="1">
    <citation type="submission" date="2016-11" db="EMBL/GenBank/DDBJ databases">
        <authorList>
            <person name="Jaros S."/>
            <person name="Januszkiewicz K."/>
            <person name="Wedrychowicz H."/>
        </authorList>
    </citation>
    <scope>NUCLEOTIDE SEQUENCE [LARGE SCALE GENOMIC DNA]</scope>
    <source>
        <strain evidence="1 2">CGMCC 1.8863</strain>
    </source>
</reference>
<evidence type="ECO:0000313" key="2">
    <source>
        <dbReference type="Proteomes" id="UP000184231"/>
    </source>
</evidence>
<protein>
    <submittedName>
        <fullName evidence="1">Uncharacterized protein</fullName>
    </submittedName>
</protein>
<keyword evidence="2" id="KW-1185">Reference proteome</keyword>